<feature type="region of interest" description="Disordered" evidence="1">
    <location>
        <begin position="1"/>
        <end position="31"/>
    </location>
</feature>
<feature type="compositionally biased region" description="Gly residues" evidence="1">
    <location>
        <begin position="45"/>
        <end position="55"/>
    </location>
</feature>
<evidence type="ECO:0000313" key="3">
    <source>
        <dbReference type="Proteomes" id="UP001642360"/>
    </source>
</evidence>
<dbReference type="AlphaFoldDB" id="A0ABC8TE68"/>
<gene>
    <name evidence="2" type="ORF">ILEXP_LOCUS37006</name>
</gene>
<feature type="compositionally biased region" description="Basic residues" evidence="1">
    <location>
        <begin position="17"/>
        <end position="26"/>
    </location>
</feature>
<keyword evidence="3" id="KW-1185">Reference proteome</keyword>
<dbReference type="Proteomes" id="UP001642360">
    <property type="component" value="Unassembled WGS sequence"/>
</dbReference>
<evidence type="ECO:0000313" key="2">
    <source>
        <dbReference type="EMBL" id="CAK9167719.1"/>
    </source>
</evidence>
<protein>
    <submittedName>
        <fullName evidence="2">Uncharacterized protein</fullName>
    </submittedName>
</protein>
<proteinExistence type="predicted"/>
<comment type="caution">
    <text evidence="2">The sequence shown here is derived from an EMBL/GenBank/DDBJ whole genome shotgun (WGS) entry which is preliminary data.</text>
</comment>
<dbReference type="EMBL" id="CAUOFW020004907">
    <property type="protein sequence ID" value="CAK9167719.1"/>
    <property type="molecule type" value="Genomic_DNA"/>
</dbReference>
<name>A0ABC8TE68_9AQUA</name>
<sequence length="75" mass="8336">MGFPHPGTDMGLSNPKKSQRPTKKREGRCWGWALEGGRNRKRGGEGMVRGMGEGVYAGSRCGRHEFGEEIEKEET</sequence>
<organism evidence="2 3">
    <name type="scientific">Ilex paraguariensis</name>
    <name type="common">yerba mate</name>
    <dbReference type="NCBI Taxonomy" id="185542"/>
    <lineage>
        <taxon>Eukaryota</taxon>
        <taxon>Viridiplantae</taxon>
        <taxon>Streptophyta</taxon>
        <taxon>Embryophyta</taxon>
        <taxon>Tracheophyta</taxon>
        <taxon>Spermatophyta</taxon>
        <taxon>Magnoliopsida</taxon>
        <taxon>eudicotyledons</taxon>
        <taxon>Gunneridae</taxon>
        <taxon>Pentapetalae</taxon>
        <taxon>asterids</taxon>
        <taxon>campanulids</taxon>
        <taxon>Aquifoliales</taxon>
        <taxon>Aquifoliaceae</taxon>
        <taxon>Ilex</taxon>
    </lineage>
</organism>
<reference evidence="2 3" key="1">
    <citation type="submission" date="2024-02" db="EMBL/GenBank/DDBJ databases">
        <authorList>
            <person name="Vignale AGUSTIN F."/>
            <person name="Sosa J E."/>
            <person name="Modenutti C."/>
        </authorList>
    </citation>
    <scope>NUCLEOTIDE SEQUENCE [LARGE SCALE GENOMIC DNA]</scope>
</reference>
<feature type="non-terminal residue" evidence="2">
    <location>
        <position position="75"/>
    </location>
</feature>
<evidence type="ECO:0000256" key="1">
    <source>
        <dbReference type="SAM" id="MobiDB-lite"/>
    </source>
</evidence>
<feature type="region of interest" description="Disordered" evidence="1">
    <location>
        <begin position="40"/>
        <end position="59"/>
    </location>
</feature>
<accession>A0ABC8TE68</accession>